<dbReference type="EMBL" id="JAUHQC010000015">
    <property type="protein sequence ID" value="MDN4534108.1"/>
    <property type="molecule type" value="Genomic_DNA"/>
</dbReference>
<name>A0AAP8PNH7_9STAP</name>
<evidence type="ECO:0000313" key="3">
    <source>
        <dbReference type="EMBL" id="PNZ66995.1"/>
    </source>
</evidence>
<protein>
    <submittedName>
        <fullName evidence="2 3">N-acetyltransferase</fullName>
    </submittedName>
</protein>
<dbReference type="Proteomes" id="UP001171687">
    <property type="component" value="Unassembled WGS sequence"/>
</dbReference>
<dbReference type="GO" id="GO:0016747">
    <property type="term" value="F:acyltransferase activity, transferring groups other than amino-acyl groups"/>
    <property type="evidence" value="ECO:0007669"/>
    <property type="project" value="InterPro"/>
</dbReference>
<organism evidence="3 4">
    <name type="scientific">Staphylococcus auricularis</name>
    <dbReference type="NCBI Taxonomy" id="29379"/>
    <lineage>
        <taxon>Bacteria</taxon>
        <taxon>Bacillati</taxon>
        <taxon>Bacillota</taxon>
        <taxon>Bacilli</taxon>
        <taxon>Bacillales</taxon>
        <taxon>Staphylococcaceae</taxon>
        <taxon>Staphylococcus</taxon>
    </lineage>
</organism>
<evidence type="ECO:0000313" key="2">
    <source>
        <dbReference type="EMBL" id="MDN4534108.1"/>
    </source>
</evidence>
<evidence type="ECO:0000313" key="4">
    <source>
        <dbReference type="Proteomes" id="UP000242470"/>
    </source>
</evidence>
<dbReference type="PROSITE" id="PS51186">
    <property type="entry name" value="GNAT"/>
    <property type="match status" value="1"/>
</dbReference>
<dbReference type="InterPro" id="IPR000182">
    <property type="entry name" value="GNAT_dom"/>
</dbReference>
<reference evidence="2" key="2">
    <citation type="submission" date="2023-07" db="EMBL/GenBank/DDBJ databases">
        <title>Evaluation of the beneficial properties of pineapple isolates.</title>
        <authorList>
            <person name="Adefiranye O."/>
        </authorList>
    </citation>
    <scope>NUCLEOTIDE SEQUENCE</scope>
    <source>
        <strain evidence="2">PAPLE_T1</strain>
    </source>
</reference>
<evidence type="ECO:0000259" key="1">
    <source>
        <dbReference type="PROSITE" id="PS51186"/>
    </source>
</evidence>
<dbReference type="RefSeq" id="WP_059108078.1">
    <property type="nucleotide sequence ID" value="NZ_AP024589.1"/>
</dbReference>
<gene>
    <name evidence="3" type="ORF">CD158_07275</name>
    <name evidence="2" type="ORF">QYH67_11155</name>
</gene>
<dbReference type="PANTHER" id="PTHR43415">
    <property type="entry name" value="SPERMIDINE N(1)-ACETYLTRANSFERASE"/>
    <property type="match status" value="1"/>
</dbReference>
<comment type="caution">
    <text evidence="3">The sequence shown here is derived from an EMBL/GenBank/DDBJ whole genome shotgun (WGS) entry which is preliminary data.</text>
</comment>
<dbReference type="Proteomes" id="UP000242470">
    <property type="component" value="Unassembled WGS sequence"/>
</dbReference>
<dbReference type="GeneID" id="64982877"/>
<feature type="domain" description="N-acetyltransferase" evidence="1">
    <location>
        <begin position="3"/>
        <end position="168"/>
    </location>
</feature>
<dbReference type="AlphaFoldDB" id="A0AAP8PNH7"/>
<proteinExistence type="predicted"/>
<dbReference type="PANTHER" id="PTHR43415:SF3">
    <property type="entry name" value="GNAT-FAMILY ACETYLTRANSFERASE"/>
    <property type="match status" value="1"/>
</dbReference>
<dbReference type="Pfam" id="PF00583">
    <property type="entry name" value="Acetyltransf_1"/>
    <property type="match status" value="1"/>
</dbReference>
<reference evidence="3 4" key="1">
    <citation type="submission" date="2017-08" db="EMBL/GenBank/DDBJ databases">
        <title>Draft genome sequences of 64 type strains of genus Staph aureus.</title>
        <authorList>
            <person name="Cole K."/>
            <person name="Golubchik T."/>
            <person name="Russell J."/>
            <person name="Foster D."/>
            <person name="Llewelyn M."/>
            <person name="Wilson D."/>
            <person name="Crook D."/>
            <person name="Paul J."/>
        </authorList>
    </citation>
    <scope>NUCLEOTIDE SEQUENCE [LARGE SCALE GENOMIC DNA]</scope>
    <source>
        <strain evidence="3 4">NCTC 12101</strain>
    </source>
</reference>
<sequence length="168" mass="19342">MSHMIREISIKDVDEFVSLASKIYDESDYLVYNQGEYAPSKTDAIDHLEYFITSPANAIFVAEHNGELVGYTIVTTESLERTKHEAKVTLGVIRHYRERGLGRALINSVEAWCTNHQIRRIEVSVVPENTTAVDMFKDAGFKIEGELRDKLYIDDRYYNKYVMAKLLI</sequence>
<dbReference type="EMBL" id="PPQW01000045">
    <property type="protein sequence ID" value="PNZ66995.1"/>
    <property type="molecule type" value="Genomic_DNA"/>
</dbReference>
<dbReference type="InterPro" id="IPR016181">
    <property type="entry name" value="Acyl_CoA_acyltransferase"/>
</dbReference>
<dbReference type="CDD" id="cd04301">
    <property type="entry name" value="NAT_SF"/>
    <property type="match status" value="1"/>
</dbReference>
<accession>A0AAP8PNH7</accession>
<dbReference type="SUPFAM" id="SSF55729">
    <property type="entry name" value="Acyl-CoA N-acyltransferases (Nat)"/>
    <property type="match status" value="1"/>
</dbReference>
<dbReference type="Gene3D" id="3.40.630.30">
    <property type="match status" value="1"/>
</dbReference>